<proteinExistence type="predicted"/>
<keyword evidence="1" id="KW-0812">Transmembrane</keyword>
<evidence type="ECO:0000313" key="2">
    <source>
        <dbReference type="EMBL" id="SDF36265.1"/>
    </source>
</evidence>
<keyword evidence="1" id="KW-1133">Transmembrane helix</keyword>
<dbReference type="EMBL" id="LT629690">
    <property type="protein sequence ID" value="SDF36265.1"/>
    <property type="molecule type" value="Genomic_DNA"/>
</dbReference>
<evidence type="ECO:0000256" key="1">
    <source>
        <dbReference type="SAM" id="Phobius"/>
    </source>
</evidence>
<evidence type="ECO:0008006" key="4">
    <source>
        <dbReference type="Google" id="ProtNLM"/>
    </source>
</evidence>
<organism evidence="2 3">
    <name type="scientific">Terriglobus roseus</name>
    <dbReference type="NCBI Taxonomy" id="392734"/>
    <lineage>
        <taxon>Bacteria</taxon>
        <taxon>Pseudomonadati</taxon>
        <taxon>Acidobacteriota</taxon>
        <taxon>Terriglobia</taxon>
        <taxon>Terriglobales</taxon>
        <taxon>Acidobacteriaceae</taxon>
        <taxon>Terriglobus</taxon>
    </lineage>
</organism>
<reference evidence="2 3" key="1">
    <citation type="submission" date="2016-10" db="EMBL/GenBank/DDBJ databases">
        <authorList>
            <person name="de Groot N.N."/>
        </authorList>
    </citation>
    <scope>NUCLEOTIDE SEQUENCE [LARGE SCALE GENOMIC DNA]</scope>
    <source>
        <strain evidence="2 3">GAS232</strain>
    </source>
</reference>
<accession>A0A1G7KGJ4</accession>
<feature type="transmembrane region" description="Helical" evidence="1">
    <location>
        <begin position="26"/>
        <end position="44"/>
    </location>
</feature>
<name>A0A1G7KGJ4_9BACT</name>
<dbReference type="OrthoDB" id="9880486at2"/>
<gene>
    <name evidence="2" type="ORF">SAMN05444167_2176</name>
</gene>
<dbReference type="AlphaFoldDB" id="A0A1G7KGJ4"/>
<dbReference type="Proteomes" id="UP000182427">
    <property type="component" value="Chromosome I"/>
</dbReference>
<protein>
    <recommendedName>
        <fullName evidence="4">Lmo0937 family membrane protein</fullName>
    </recommendedName>
</protein>
<sequence>MFLAIAGVLFLIWLLGEIFTHGASLAIHILAIVWVISLIGGLFSSKK</sequence>
<keyword evidence="1" id="KW-0472">Membrane</keyword>
<keyword evidence="3" id="KW-1185">Reference proteome</keyword>
<evidence type="ECO:0000313" key="3">
    <source>
        <dbReference type="Proteomes" id="UP000182427"/>
    </source>
</evidence>
<dbReference type="RefSeq" id="WP_156785087.1">
    <property type="nucleotide sequence ID" value="NZ_LT629690.1"/>
</dbReference>